<feature type="domain" description="HTH araC/xylS-type" evidence="4">
    <location>
        <begin position="153"/>
        <end position="251"/>
    </location>
</feature>
<accession>A0A2S8GBN7</accession>
<evidence type="ECO:0000313" key="5">
    <source>
        <dbReference type="EMBL" id="PQO41843.1"/>
    </source>
</evidence>
<dbReference type="SMART" id="SM00342">
    <property type="entry name" value="HTH_ARAC"/>
    <property type="match status" value="1"/>
</dbReference>
<dbReference type="InterPro" id="IPR018062">
    <property type="entry name" value="HTH_AraC-typ_CS"/>
</dbReference>
<evidence type="ECO:0000313" key="6">
    <source>
        <dbReference type="Proteomes" id="UP000240009"/>
    </source>
</evidence>
<dbReference type="EMBL" id="PUIA01000001">
    <property type="protein sequence ID" value="PQO41843.1"/>
    <property type="molecule type" value="Genomic_DNA"/>
</dbReference>
<gene>
    <name evidence="5" type="ORF">C5Y96_00275</name>
</gene>
<dbReference type="InterPro" id="IPR000014">
    <property type="entry name" value="PAS"/>
</dbReference>
<dbReference type="CDD" id="cd00130">
    <property type="entry name" value="PAS"/>
    <property type="match status" value="1"/>
</dbReference>
<dbReference type="OrthoDB" id="9806208at2"/>
<evidence type="ECO:0000256" key="3">
    <source>
        <dbReference type="ARBA" id="ARBA00023163"/>
    </source>
</evidence>
<dbReference type="Pfam" id="PF08448">
    <property type="entry name" value="PAS_4"/>
    <property type="match status" value="1"/>
</dbReference>
<protein>
    <submittedName>
        <fullName evidence="5">AraC family transcriptional regulator</fullName>
    </submittedName>
</protein>
<evidence type="ECO:0000256" key="1">
    <source>
        <dbReference type="ARBA" id="ARBA00023015"/>
    </source>
</evidence>
<dbReference type="Gene3D" id="1.10.10.60">
    <property type="entry name" value="Homeodomain-like"/>
    <property type="match status" value="1"/>
</dbReference>
<evidence type="ECO:0000256" key="2">
    <source>
        <dbReference type="ARBA" id="ARBA00023125"/>
    </source>
</evidence>
<dbReference type="Gene3D" id="3.30.450.20">
    <property type="entry name" value="PAS domain"/>
    <property type="match status" value="1"/>
</dbReference>
<name>A0A2S8GBN7_9BACT</name>
<reference evidence="5 6" key="1">
    <citation type="submission" date="2018-02" db="EMBL/GenBank/DDBJ databases">
        <title>Comparative genomes isolates from brazilian mangrove.</title>
        <authorList>
            <person name="Araujo J.E."/>
            <person name="Taketani R.G."/>
            <person name="Silva M.C.P."/>
            <person name="Loureco M.V."/>
            <person name="Andreote F.D."/>
        </authorList>
    </citation>
    <scope>NUCLEOTIDE SEQUENCE [LARGE SCALE GENOMIC DNA]</scope>
    <source>
        <strain evidence="5 6">HEX-2 MGV</strain>
    </source>
</reference>
<keyword evidence="3" id="KW-0804">Transcription</keyword>
<comment type="caution">
    <text evidence="5">The sequence shown here is derived from an EMBL/GenBank/DDBJ whole genome shotgun (WGS) entry which is preliminary data.</text>
</comment>
<evidence type="ECO:0000259" key="4">
    <source>
        <dbReference type="PROSITE" id="PS01124"/>
    </source>
</evidence>
<dbReference type="SUPFAM" id="SSF55785">
    <property type="entry name" value="PYP-like sensor domain (PAS domain)"/>
    <property type="match status" value="1"/>
</dbReference>
<dbReference type="PROSITE" id="PS00041">
    <property type="entry name" value="HTH_ARAC_FAMILY_1"/>
    <property type="match status" value="1"/>
</dbReference>
<keyword evidence="2" id="KW-0238">DNA-binding</keyword>
<dbReference type="NCBIfam" id="TIGR00229">
    <property type="entry name" value="sensory_box"/>
    <property type="match status" value="1"/>
</dbReference>
<sequence>MRTEKQQGLHSRKLIFQKFPGIAEAEKLFDALDDVLFCVKNRSLQYIGGNDAFIRSAGVRSRSELLGKSAFDLFPKELAACYEQQDEEMLSRGKPLNDRLEMVTRRDGEIGWFVSQKTLISDSDGTFLAICGISRDLSLVASGPREEKLDAIAESISLLHENYAEPLRVMELAHKAGLSASQFARRVRTMTGLTPRQLLTKARVEAAAVALRDTNLPLGVIATNCGFYDQASLTRHFKAATGSTPAQYRNAFRAAGNT</sequence>
<dbReference type="Pfam" id="PF12833">
    <property type="entry name" value="HTH_18"/>
    <property type="match status" value="1"/>
</dbReference>
<dbReference type="RefSeq" id="WP_105349550.1">
    <property type="nucleotide sequence ID" value="NZ_PUIA01000001.1"/>
</dbReference>
<dbReference type="AlphaFoldDB" id="A0A2S8GBN7"/>
<keyword evidence="1" id="KW-0805">Transcription regulation</keyword>
<organism evidence="5 6">
    <name type="scientific">Blastopirellula marina</name>
    <dbReference type="NCBI Taxonomy" id="124"/>
    <lineage>
        <taxon>Bacteria</taxon>
        <taxon>Pseudomonadati</taxon>
        <taxon>Planctomycetota</taxon>
        <taxon>Planctomycetia</taxon>
        <taxon>Pirellulales</taxon>
        <taxon>Pirellulaceae</taxon>
        <taxon>Blastopirellula</taxon>
    </lineage>
</organism>
<dbReference type="PANTHER" id="PTHR46796:SF13">
    <property type="entry name" value="HTH-TYPE TRANSCRIPTIONAL ACTIVATOR RHAS"/>
    <property type="match status" value="1"/>
</dbReference>
<dbReference type="InterPro" id="IPR035965">
    <property type="entry name" value="PAS-like_dom_sf"/>
</dbReference>
<dbReference type="SUPFAM" id="SSF46689">
    <property type="entry name" value="Homeodomain-like"/>
    <property type="match status" value="2"/>
</dbReference>
<dbReference type="Proteomes" id="UP000240009">
    <property type="component" value="Unassembled WGS sequence"/>
</dbReference>
<dbReference type="InterPro" id="IPR018060">
    <property type="entry name" value="HTH_AraC"/>
</dbReference>
<dbReference type="PROSITE" id="PS01124">
    <property type="entry name" value="HTH_ARAC_FAMILY_2"/>
    <property type="match status" value="1"/>
</dbReference>
<dbReference type="InterPro" id="IPR013656">
    <property type="entry name" value="PAS_4"/>
</dbReference>
<dbReference type="GO" id="GO:0003700">
    <property type="term" value="F:DNA-binding transcription factor activity"/>
    <property type="evidence" value="ECO:0007669"/>
    <property type="project" value="InterPro"/>
</dbReference>
<dbReference type="InterPro" id="IPR050204">
    <property type="entry name" value="AraC_XylS_family_regulators"/>
</dbReference>
<dbReference type="GO" id="GO:0043565">
    <property type="term" value="F:sequence-specific DNA binding"/>
    <property type="evidence" value="ECO:0007669"/>
    <property type="project" value="InterPro"/>
</dbReference>
<dbReference type="InterPro" id="IPR009057">
    <property type="entry name" value="Homeodomain-like_sf"/>
</dbReference>
<proteinExistence type="predicted"/>
<dbReference type="PANTHER" id="PTHR46796">
    <property type="entry name" value="HTH-TYPE TRANSCRIPTIONAL ACTIVATOR RHAS-RELATED"/>
    <property type="match status" value="1"/>
</dbReference>